<evidence type="ECO:0000313" key="2">
    <source>
        <dbReference type="Proteomes" id="UP001064087"/>
    </source>
</evidence>
<organism evidence="1 2">
    <name type="scientific">Roseovarius pelagicus</name>
    <dbReference type="NCBI Taxonomy" id="2980108"/>
    <lineage>
        <taxon>Bacteria</taxon>
        <taxon>Pseudomonadati</taxon>
        <taxon>Pseudomonadota</taxon>
        <taxon>Alphaproteobacteria</taxon>
        <taxon>Rhodobacterales</taxon>
        <taxon>Roseobacteraceae</taxon>
        <taxon>Roseovarius</taxon>
    </lineage>
</organism>
<evidence type="ECO:0000313" key="1">
    <source>
        <dbReference type="EMBL" id="UXX81779.1"/>
    </source>
</evidence>
<evidence type="ECO:0008006" key="3">
    <source>
        <dbReference type="Google" id="ProtNLM"/>
    </source>
</evidence>
<proteinExistence type="predicted"/>
<sequence length="283" mass="30996">MVSGLTSGADFLKDSAKLYFANYYQNPPIRVDQELDRNLNWTPSLQFKVQTHLTVLAEVSENPYPQILSMRRMDILDLSFPISVYCVCPEEAYLAHQGHSEAKKLILHGFGLLTVSSNGAVQRVAGCIPLIQRISEIDFNSEIKGLSPTIRRRLREAFDRYQASAPSGAADIAEVLEGFILKAGRDAVKKGWLQRSDAQAGQMAKTLDAMVAVPQFGSALAPIGGARAYVAKYRNASAHFPKSKIQAAIKYRDCRHGFLDGLKQISTFCKAMKGLGLTGGIAS</sequence>
<keyword evidence="2" id="KW-1185">Reference proteome</keyword>
<reference evidence="1" key="1">
    <citation type="submission" date="2022-10" db="EMBL/GenBank/DDBJ databases">
        <title>Roseovarius pelagicus sp. nov., isolated from Arctic seawater.</title>
        <authorList>
            <person name="Hong Y.W."/>
            <person name="Hwang C.Y."/>
        </authorList>
    </citation>
    <scope>NUCLEOTIDE SEQUENCE</scope>
    <source>
        <strain evidence="1">HL-MP18</strain>
    </source>
</reference>
<dbReference type="EMBL" id="CP106738">
    <property type="protein sequence ID" value="UXX81779.1"/>
    <property type="molecule type" value="Genomic_DNA"/>
</dbReference>
<protein>
    <recommendedName>
        <fullName evidence="3">Apea-like HEPN domain-containing protein</fullName>
    </recommendedName>
</protein>
<accession>A0ABY6D6K9</accession>
<dbReference type="RefSeq" id="WP_263046900.1">
    <property type="nucleotide sequence ID" value="NZ_CP106738.1"/>
</dbReference>
<gene>
    <name evidence="1" type="ORF">N7U68_11635</name>
</gene>
<dbReference type="Proteomes" id="UP001064087">
    <property type="component" value="Chromosome"/>
</dbReference>
<name>A0ABY6D6K9_9RHOB</name>